<dbReference type="InterPro" id="IPR008969">
    <property type="entry name" value="CarboxyPept-like_regulatory"/>
</dbReference>
<dbReference type="SUPFAM" id="SSF56935">
    <property type="entry name" value="Porins"/>
    <property type="match status" value="1"/>
</dbReference>
<evidence type="ECO:0000259" key="12">
    <source>
        <dbReference type="Pfam" id="PF07715"/>
    </source>
</evidence>
<feature type="domain" description="TonB-dependent receptor-like beta-barrel" evidence="11">
    <location>
        <begin position="499"/>
        <end position="1065"/>
    </location>
</feature>
<keyword evidence="14" id="KW-1185">Reference proteome</keyword>
<keyword evidence="13" id="KW-0675">Receptor</keyword>
<keyword evidence="5 9" id="KW-0798">TonB box</keyword>
<dbReference type="PROSITE" id="PS52016">
    <property type="entry name" value="TONB_DEPENDENT_REC_3"/>
    <property type="match status" value="1"/>
</dbReference>
<dbReference type="SUPFAM" id="SSF49464">
    <property type="entry name" value="Carboxypeptidase regulatory domain-like"/>
    <property type="match status" value="1"/>
</dbReference>
<accession>A0A444VHX7</accession>
<dbReference type="InterPro" id="IPR036942">
    <property type="entry name" value="Beta-barrel_TonB_sf"/>
</dbReference>
<dbReference type="Gene3D" id="2.60.40.1120">
    <property type="entry name" value="Carboxypeptidase-like, regulatory domain"/>
    <property type="match status" value="1"/>
</dbReference>
<comment type="caution">
    <text evidence="13">The sequence shown here is derived from an EMBL/GenBank/DDBJ whole genome shotgun (WGS) entry which is preliminary data.</text>
</comment>
<keyword evidence="2 8" id="KW-0813">Transport</keyword>
<evidence type="ECO:0000256" key="10">
    <source>
        <dbReference type="SAM" id="Phobius"/>
    </source>
</evidence>
<gene>
    <name evidence="13" type="ORF">DN53_05390</name>
</gene>
<evidence type="ECO:0000256" key="2">
    <source>
        <dbReference type="ARBA" id="ARBA00022448"/>
    </source>
</evidence>
<sequence length="1098" mass="122231">MEIGTTKPHGRPQTLFLYLMRTFIFLLCTTMFGLTTKTTFSQERVTVATDRTLTVDEVFDLIKTQTKYRFIYPEDLFANAPKIDLKKGRVSVEQLLQQAVQREAFNIILGRNDRIIIRPKQQAFQRQITGTVTDTNGVPLQGVTVILMGTTRGTLTDFEGNYTIQVVDPEQVLAFSYLGFTPQEITVGTQSTINVQLEESVSALDEVVLNAGYYTVSEKERTGNIATIKAKTMEKQPVANPLAAMQGHMSGVNIVQSTGLPGGGYSIEVRGRNFINGATDPLFIVDGVPYGSQSLGSEDISRDIVNSDISPLNAINPNDIESIEVLKDADATAIYGSRGANGVVLITTKKGRAGKTRFDAHLSTSLGQVSQFMNLMDTQQYLEVRREGVSNDGLDGFLGVPAYDFYWPDITLWDQNRYTDWQRELIGGTAYRNNAQLSVSGGSERTQFLVSGAFLKETTVFPGDANYKRANVHSNINHRSDNERFRLNLSTSYSQEDNLLPRSDLSFQAYTLAPNAPALFDEDGNLNWENNTWDNPLAALEEKFGVKTRTVMANALISYELVKDLEVRASMGYTDYSLDSYRTLPSSARNPRFNFTPQSYSSLTTNGSKRNSWIIEPQLQWKTDWKKLSMDVLLGTTFQQETTEQLVMRGTGFPNNSLIFNLTAADRVEVRNSVDSDYKYNAVFGRVNLKLLDRYILNLTGRRDGSSRFGPGKQFGNFGAVGLAWIFSEEAPLSDSSVLSFGKLRGSFGTTGSDNIGDYQFLDTYTVTGSDYDGVAILSPSGIFNPLFGWEVNKKLEAGLELGFFRDRVFVNASWYRNRSSNQLVGVPLAATTGFSELTGNFDATVENSGIELDFRSANLSTETFKWSTTFNISVPKSELVRYDGLETSTFANRYVIGEPLSIVKLYRSLGVDPDTGQYVIEDYNGDGNISSSGDLEWIEDLAPKFYGGLGNTLNWGNMTFDVFLQFKKQKGYNTLRDNAVPGFRRNAGVELYHDRWREPGDMNNYQVASSGLIAGSNNGDLQRRSSAAVSDASFIRVRNISLNYRVPHLENGLDVNVYLQGQNLLTFTKYKGPDPEQTLNNRLPPLRQLTLGLKVGF</sequence>
<feature type="domain" description="TonB-dependent receptor plug" evidence="12">
    <location>
        <begin position="219"/>
        <end position="343"/>
    </location>
</feature>
<dbReference type="Proteomes" id="UP000290261">
    <property type="component" value="Unassembled WGS sequence"/>
</dbReference>
<comment type="similarity">
    <text evidence="8 9">Belongs to the TonB-dependent receptor family.</text>
</comment>
<protein>
    <submittedName>
        <fullName evidence="13">TonB-dependent receptor</fullName>
    </submittedName>
</protein>
<dbReference type="Pfam" id="PF13715">
    <property type="entry name" value="CarbopepD_reg_2"/>
    <property type="match status" value="1"/>
</dbReference>
<evidence type="ECO:0000256" key="8">
    <source>
        <dbReference type="PROSITE-ProRule" id="PRU01360"/>
    </source>
</evidence>
<dbReference type="Gene3D" id="2.170.130.10">
    <property type="entry name" value="TonB-dependent receptor, plug domain"/>
    <property type="match status" value="1"/>
</dbReference>
<evidence type="ECO:0000313" key="13">
    <source>
        <dbReference type="EMBL" id="RYC50359.1"/>
    </source>
</evidence>
<keyword evidence="6 8" id="KW-0472">Membrane</keyword>
<evidence type="ECO:0000256" key="3">
    <source>
        <dbReference type="ARBA" id="ARBA00022452"/>
    </source>
</evidence>
<keyword evidence="10" id="KW-1133">Transmembrane helix</keyword>
<evidence type="ECO:0000256" key="6">
    <source>
        <dbReference type="ARBA" id="ARBA00023136"/>
    </source>
</evidence>
<dbReference type="NCBIfam" id="TIGR04056">
    <property type="entry name" value="OMP_RagA_SusC"/>
    <property type="match status" value="1"/>
</dbReference>
<dbReference type="NCBIfam" id="TIGR04057">
    <property type="entry name" value="SusC_RagA_signa"/>
    <property type="match status" value="1"/>
</dbReference>
<keyword evidence="7 8" id="KW-0998">Cell outer membrane</keyword>
<dbReference type="InterPro" id="IPR037066">
    <property type="entry name" value="Plug_dom_sf"/>
</dbReference>
<feature type="transmembrane region" description="Helical" evidence="10">
    <location>
        <begin position="15"/>
        <end position="34"/>
    </location>
</feature>
<evidence type="ECO:0000256" key="1">
    <source>
        <dbReference type="ARBA" id="ARBA00004571"/>
    </source>
</evidence>
<dbReference type="GO" id="GO:0009279">
    <property type="term" value="C:cell outer membrane"/>
    <property type="evidence" value="ECO:0007669"/>
    <property type="project" value="UniProtKB-SubCell"/>
</dbReference>
<evidence type="ECO:0000259" key="11">
    <source>
        <dbReference type="Pfam" id="PF00593"/>
    </source>
</evidence>
<dbReference type="InterPro" id="IPR012910">
    <property type="entry name" value="Plug_dom"/>
</dbReference>
<dbReference type="Pfam" id="PF00593">
    <property type="entry name" value="TonB_dep_Rec_b-barrel"/>
    <property type="match status" value="1"/>
</dbReference>
<evidence type="ECO:0000256" key="5">
    <source>
        <dbReference type="ARBA" id="ARBA00023077"/>
    </source>
</evidence>
<dbReference type="InterPro" id="IPR039426">
    <property type="entry name" value="TonB-dep_rcpt-like"/>
</dbReference>
<organism evidence="13 14">
    <name type="scientific">Flagellimonas olearia</name>
    <dbReference type="NCBI Taxonomy" id="552546"/>
    <lineage>
        <taxon>Bacteria</taxon>
        <taxon>Pseudomonadati</taxon>
        <taxon>Bacteroidota</taxon>
        <taxon>Flavobacteriia</taxon>
        <taxon>Flavobacteriales</taxon>
        <taxon>Flavobacteriaceae</taxon>
        <taxon>Flagellimonas</taxon>
    </lineage>
</organism>
<comment type="subcellular location">
    <subcellularLocation>
        <location evidence="1 8">Cell outer membrane</location>
        <topology evidence="1 8">Multi-pass membrane protein</topology>
    </subcellularLocation>
</comment>
<dbReference type="InterPro" id="IPR023997">
    <property type="entry name" value="TonB-dep_OMP_SusC/RagA_CS"/>
</dbReference>
<evidence type="ECO:0000256" key="9">
    <source>
        <dbReference type="RuleBase" id="RU003357"/>
    </source>
</evidence>
<name>A0A444VHX7_9FLAO</name>
<dbReference type="EMBL" id="JJMP01000010">
    <property type="protein sequence ID" value="RYC50359.1"/>
    <property type="molecule type" value="Genomic_DNA"/>
</dbReference>
<evidence type="ECO:0000256" key="4">
    <source>
        <dbReference type="ARBA" id="ARBA00022692"/>
    </source>
</evidence>
<evidence type="ECO:0000256" key="7">
    <source>
        <dbReference type="ARBA" id="ARBA00023237"/>
    </source>
</evidence>
<dbReference type="RefSeq" id="WP_242502200.1">
    <property type="nucleotide sequence ID" value="NZ_ML142914.1"/>
</dbReference>
<dbReference type="InterPro" id="IPR023996">
    <property type="entry name" value="TonB-dep_OMP_SusC/RagA"/>
</dbReference>
<reference evidence="13 14" key="1">
    <citation type="submission" date="2014-04" db="EMBL/GenBank/DDBJ databases">
        <title>Whole genome of Muricauda olearia.</title>
        <authorList>
            <person name="Zhang X.-H."/>
            <person name="Tang K."/>
        </authorList>
    </citation>
    <scope>NUCLEOTIDE SEQUENCE [LARGE SCALE GENOMIC DNA]</scope>
    <source>
        <strain evidence="13 14">Th120</strain>
    </source>
</reference>
<dbReference type="Gene3D" id="2.40.170.20">
    <property type="entry name" value="TonB-dependent receptor, beta-barrel domain"/>
    <property type="match status" value="1"/>
</dbReference>
<dbReference type="InterPro" id="IPR000531">
    <property type="entry name" value="Beta-barrel_TonB"/>
</dbReference>
<evidence type="ECO:0000313" key="14">
    <source>
        <dbReference type="Proteomes" id="UP000290261"/>
    </source>
</evidence>
<dbReference type="AlphaFoldDB" id="A0A444VHX7"/>
<dbReference type="Pfam" id="PF07715">
    <property type="entry name" value="Plug"/>
    <property type="match status" value="1"/>
</dbReference>
<keyword evidence="3 8" id="KW-1134">Transmembrane beta strand</keyword>
<keyword evidence="4 8" id="KW-0812">Transmembrane</keyword>
<proteinExistence type="inferred from homology"/>